<dbReference type="EMBL" id="JARJCW010000003">
    <property type="protein sequence ID" value="KAJ7227458.1"/>
    <property type="molecule type" value="Genomic_DNA"/>
</dbReference>
<proteinExistence type="predicted"/>
<dbReference type="InterPro" id="IPR052974">
    <property type="entry name" value="GH79_Enzymes"/>
</dbReference>
<feature type="domain" description="Beta-glucuronidase C-terminal" evidence="1">
    <location>
        <begin position="281"/>
        <end position="390"/>
    </location>
</feature>
<protein>
    <recommendedName>
        <fullName evidence="1">Beta-glucuronidase C-terminal domain-containing protein</fullName>
    </recommendedName>
</protein>
<name>A0AAD7E465_9AGAR</name>
<sequence length="482" mass="51282">MLANVSSLLNVQWYLGIPLNDTTNLRLAIAEFGEAILGDSVIGYQVGNEPDEYAKHDKRPPTYDQADYSREFGIVDAALRADPNVPVVDGKLLGPSVSGPWTPQSVWDVGFLTDHHESLAAISMMRYPHTSCSSPGKQRDPQDLFPSYLNHTASQIIVADYLSSTALAQTYNLPFVMIETNTASCGGFPGISNSFGGAIFLLDYALQMASSNFTNAMLHVSGQGVYYNPFTPPPTNQTSFRNWTVGAPYYAVLAVAETFGKSNKSQIIDLQTNDNNIFTPGYAIYDAGVLSRLALFNYVTDPSGLNDYTMSFAIGGGTTGQANGTPAQVKVKYLLAPSVSVKDNITWAGQTFGTAFESVGRPTGTEQIQTVNCNSDNTCDVKVPAPGFALVFLDENNPPFSEDVQVFTATSTAGQAAKTFNTLVIDPAVVATANGQPGTNYLQAGTSPGKRPNGARAAQSVPCIVVAVCMAIGVVRVLGGVV</sequence>
<dbReference type="AlphaFoldDB" id="A0AAD7E465"/>
<comment type="caution">
    <text evidence="2">The sequence shown here is derived from an EMBL/GenBank/DDBJ whole genome shotgun (WGS) entry which is preliminary data.</text>
</comment>
<dbReference type="SUPFAM" id="SSF51445">
    <property type="entry name" value="(Trans)glycosidases"/>
    <property type="match status" value="1"/>
</dbReference>
<accession>A0AAD7E465</accession>
<dbReference type="PANTHER" id="PTHR36183">
    <property type="entry name" value="BETA-GLUCURONIDASE"/>
    <property type="match status" value="1"/>
</dbReference>
<dbReference type="InterPro" id="IPR017853">
    <property type="entry name" value="GH"/>
</dbReference>
<evidence type="ECO:0000259" key="1">
    <source>
        <dbReference type="Pfam" id="PF16862"/>
    </source>
</evidence>
<dbReference type="PANTHER" id="PTHR36183:SF2">
    <property type="entry name" value="BETA-GLUCURONIDASE C-TERMINAL DOMAIN-CONTAINING PROTEIN"/>
    <property type="match status" value="1"/>
</dbReference>
<dbReference type="Gene3D" id="3.20.20.80">
    <property type="entry name" value="Glycosidases"/>
    <property type="match status" value="1"/>
</dbReference>
<dbReference type="Proteomes" id="UP001219525">
    <property type="component" value="Unassembled WGS sequence"/>
</dbReference>
<organism evidence="2 3">
    <name type="scientific">Mycena pura</name>
    <dbReference type="NCBI Taxonomy" id="153505"/>
    <lineage>
        <taxon>Eukaryota</taxon>
        <taxon>Fungi</taxon>
        <taxon>Dikarya</taxon>
        <taxon>Basidiomycota</taxon>
        <taxon>Agaricomycotina</taxon>
        <taxon>Agaricomycetes</taxon>
        <taxon>Agaricomycetidae</taxon>
        <taxon>Agaricales</taxon>
        <taxon>Marasmiineae</taxon>
        <taxon>Mycenaceae</taxon>
        <taxon>Mycena</taxon>
    </lineage>
</organism>
<evidence type="ECO:0000313" key="2">
    <source>
        <dbReference type="EMBL" id="KAJ7227458.1"/>
    </source>
</evidence>
<dbReference type="Pfam" id="PF16862">
    <property type="entry name" value="Glyco_hydro_79C"/>
    <property type="match status" value="1"/>
</dbReference>
<dbReference type="InterPro" id="IPR013780">
    <property type="entry name" value="Glyco_hydro_b"/>
</dbReference>
<evidence type="ECO:0000313" key="3">
    <source>
        <dbReference type="Proteomes" id="UP001219525"/>
    </source>
</evidence>
<dbReference type="InterPro" id="IPR031728">
    <property type="entry name" value="GlcAase_C"/>
</dbReference>
<reference evidence="2" key="1">
    <citation type="submission" date="2023-03" db="EMBL/GenBank/DDBJ databases">
        <title>Massive genome expansion in bonnet fungi (Mycena s.s.) driven by repeated elements and novel gene families across ecological guilds.</title>
        <authorList>
            <consortium name="Lawrence Berkeley National Laboratory"/>
            <person name="Harder C.B."/>
            <person name="Miyauchi S."/>
            <person name="Viragh M."/>
            <person name="Kuo A."/>
            <person name="Thoen E."/>
            <person name="Andreopoulos B."/>
            <person name="Lu D."/>
            <person name="Skrede I."/>
            <person name="Drula E."/>
            <person name="Henrissat B."/>
            <person name="Morin E."/>
            <person name="Kohler A."/>
            <person name="Barry K."/>
            <person name="LaButti K."/>
            <person name="Morin E."/>
            <person name="Salamov A."/>
            <person name="Lipzen A."/>
            <person name="Mereny Z."/>
            <person name="Hegedus B."/>
            <person name="Baldrian P."/>
            <person name="Stursova M."/>
            <person name="Weitz H."/>
            <person name="Taylor A."/>
            <person name="Grigoriev I.V."/>
            <person name="Nagy L.G."/>
            <person name="Martin F."/>
            <person name="Kauserud H."/>
        </authorList>
    </citation>
    <scope>NUCLEOTIDE SEQUENCE</scope>
    <source>
        <strain evidence="2">9144</strain>
    </source>
</reference>
<keyword evidence="3" id="KW-1185">Reference proteome</keyword>
<gene>
    <name evidence="2" type="ORF">GGX14DRAFT_419682</name>
</gene>
<dbReference type="Gene3D" id="2.60.40.1180">
    <property type="entry name" value="Golgi alpha-mannosidase II"/>
    <property type="match status" value="1"/>
</dbReference>